<dbReference type="GO" id="GO:0000287">
    <property type="term" value="F:magnesium ion binding"/>
    <property type="evidence" value="ECO:0007669"/>
    <property type="project" value="TreeGrafter"/>
</dbReference>
<evidence type="ECO:0000313" key="6">
    <source>
        <dbReference type="EMBL" id="RIA37096.1"/>
    </source>
</evidence>
<accession>A0A397NHT6</accession>
<dbReference type="EMBL" id="QXDC01000004">
    <property type="protein sequence ID" value="RIA37096.1"/>
    <property type="molecule type" value="Genomic_DNA"/>
</dbReference>
<dbReference type="Gene3D" id="3.30.390.10">
    <property type="entry name" value="Enolase-like, N-terminal domain"/>
    <property type="match status" value="1"/>
</dbReference>
<dbReference type="SMART" id="SM00922">
    <property type="entry name" value="MR_MLE"/>
    <property type="match status" value="1"/>
</dbReference>
<dbReference type="CDD" id="cd03316">
    <property type="entry name" value="MR_like"/>
    <property type="match status" value="1"/>
</dbReference>
<dbReference type="Pfam" id="PF13378">
    <property type="entry name" value="MR_MLE_C"/>
    <property type="match status" value="1"/>
</dbReference>
<dbReference type="InterPro" id="IPR046945">
    <property type="entry name" value="RHMD-like"/>
</dbReference>
<reference evidence="6 7" key="1">
    <citation type="submission" date="2018-08" db="EMBL/GenBank/DDBJ databases">
        <title>Genomic Encyclopedia of Type Strains, Phase IV (KMG-IV): sequencing the most valuable type-strain genomes for metagenomic binning, comparative biology and taxonomic classification.</title>
        <authorList>
            <person name="Goeker M."/>
        </authorList>
    </citation>
    <scope>NUCLEOTIDE SEQUENCE [LARGE SCALE GENOMIC DNA]</scope>
    <source>
        <strain evidence="6 7">DSM 25527</strain>
    </source>
</reference>
<evidence type="ECO:0000256" key="1">
    <source>
        <dbReference type="ARBA" id="ARBA00001946"/>
    </source>
</evidence>
<dbReference type="Proteomes" id="UP000266568">
    <property type="component" value="Unassembled WGS sequence"/>
</dbReference>
<dbReference type="InterPro" id="IPR036849">
    <property type="entry name" value="Enolase-like_C_sf"/>
</dbReference>
<evidence type="ECO:0000256" key="2">
    <source>
        <dbReference type="ARBA" id="ARBA00022723"/>
    </source>
</evidence>
<comment type="caution">
    <text evidence="6">The sequence shown here is derived from an EMBL/GenBank/DDBJ whole genome shotgun (WGS) entry which is preliminary data.</text>
</comment>
<dbReference type="SUPFAM" id="SSF54826">
    <property type="entry name" value="Enolase N-terminal domain-like"/>
    <property type="match status" value="1"/>
</dbReference>
<keyword evidence="4" id="KW-0732">Signal</keyword>
<gene>
    <name evidence="6" type="ORF">DFR49_2971</name>
</gene>
<dbReference type="AlphaFoldDB" id="A0A397NHT6"/>
<dbReference type="RefSeq" id="WP_119036474.1">
    <property type="nucleotide sequence ID" value="NZ_QXDC01000004.1"/>
</dbReference>
<dbReference type="GO" id="GO:0016853">
    <property type="term" value="F:isomerase activity"/>
    <property type="evidence" value="ECO:0007669"/>
    <property type="project" value="UniProtKB-KW"/>
</dbReference>
<dbReference type="GO" id="GO:0016836">
    <property type="term" value="F:hydro-lyase activity"/>
    <property type="evidence" value="ECO:0007669"/>
    <property type="project" value="TreeGrafter"/>
</dbReference>
<feature type="chain" id="PRO_5017409408" evidence="4">
    <location>
        <begin position="26"/>
        <end position="410"/>
    </location>
</feature>
<evidence type="ECO:0000256" key="4">
    <source>
        <dbReference type="SAM" id="SignalP"/>
    </source>
</evidence>
<protein>
    <submittedName>
        <fullName evidence="6">D-galactarolactone cycloisomerase</fullName>
    </submittedName>
</protein>
<dbReference type="InterPro" id="IPR029017">
    <property type="entry name" value="Enolase-like_N"/>
</dbReference>
<name>A0A397NHT6_9SPHN</name>
<feature type="signal peptide" evidence="4">
    <location>
        <begin position="1"/>
        <end position="25"/>
    </location>
</feature>
<dbReference type="Gene3D" id="3.20.20.120">
    <property type="entry name" value="Enolase-like C-terminal domain"/>
    <property type="match status" value="1"/>
</dbReference>
<organism evidence="6 7">
    <name type="scientific">Hephaestia caeni</name>
    <dbReference type="NCBI Taxonomy" id="645617"/>
    <lineage>
        <taxon>Bacteria</taxon>
        <taxon>Pseudomonadati</taxon>
        <taxon>Pseudomonadota</taxon>
        <taxon>Alphaproteobacteria</taxon>
        <taxon>Sphingomonadales</taxon>
        <taxon>Sphingomonadaceae</taxon>
        <taxon>Hephaestia</taxon>
    </lineage>
</organism>
<keyword evidence="2" id="KW-0479">Metal-binding</keyword>
<evidence type="ECO:0000259" key="5">
    <source>
        <dbReference type="SMART" id="SM00922"/>
    </source>
</evidence>
<proteinExistence type="predicted"/>
<dbReference type="OrthoDB" id="9802699at2"/>
<dbReference type="PANTHER" id="PTHR13794:SF58">
    <property type="entry name" value="MITOCHONDRIAL ENOLASE SUPERFAMILY MEMBER 1"/>
    <property type="match status" value="1"/>
</dbReference>
<dbReference type="GO" id="GO:0016052">
    <property type="term" value="P:carbohydrate catabolic process"/>
    <property type="evidence" value="ECO:0007669"/>
    <property type="project" value="TreeGrafter"/>
</dbReference>
<dbReference type="SUPFAM" id="SSF51604">
    <property type="entry name" value="Enolase C-terminal domain-like"/>
    <property type="match status" value="1"/>
</dbReference>
<keyword evidence="3" id="KW-0460">Magnesium</keyword>
<feature type="domain" description="Mandelate racemase/muconate lactonizing enzyme C-terminal" evidence="5">
    <location>
        <begin position="164"/>
        <end position="273"/>
    </location>
</feature>
<evidence type="ECO:0000256" key="3">
    <source>
        <dbReference type="ARBA" id="ARBA00022842"/>
    </source>
</evidence>
<dbReference type="PANTHER" id="PTHR13794">
    <property type="entry name" value="ENOLASE SUPERFAMILY, MANDELATE RACEMASE"/>
    <property type="match status" value="1"/>
</dbReference>
<keyword evidence="7" id="KW-1185">Reference proteome</keyword>
<dbReference type="SFLD" id="SFLDS00001">
    <property type="entry name" value="Enolase"/>
    <property type="match status" value="1"/>
</dbReference>
<comment type="cofactor">
    <cofactor evidence="1">
        <name>Mg(2+)</name>
        <dbReference type="ChEBI" id="CHEBI:18420"/>
    </cofactor>
</comment>
<dbReference type="InterPro" id="IPR013342">
    <property type="entry name" value="Mandelate_racemase_C"/>
</dbReference>
<dbReference type="InterPro" id="IPR029065">
    <property type="entry name" value="Enolase_C-like"/>
</dbReference>
<sequence length="410" mass="45304">MDRRTLLTAFAAGLPAFALPGTLMAQSVAPPLRITDIKVARLRTVRDLGVYESRFHEPPARFPARVGGFTMTEIHTDQGPVGIGPGIDAQQLERAKERLIGRDPFDVGLHARWLQVQGRWGTGVEIALWDLVGKACNQPLAKLWGGGMDRVLPYGATLGIGDGVAERIRCATQVRNDGFKAVKMRSSFPTMREDIALIEGVRKALGDDFVILTDANKAGPYGAATQLLSLWDYPRAIETALAYQDLGLYWLEEPLGRHDYEGLARLRSQLHQMRLAGGEGNTALSEFRTYVDQGCYDILNTDCSVVGPTLYRQIEAMAFTHNRRVVPHAGHILAVVCHIHLAATQPQAAYGTFDLTPHMEVQHNPPFQDFHQIWSIFADGPKLDKEGYLPVPKRPGLGVVIPADLIEERF</sequence>
<evidence type="ECO:0000313" key="7">
    <source>
        <dbReference type="Proteomes" id="UP000266568"/>
    </source>
</evidence>
<keyword evidence="6" id="KW-0413">Isomerase</keyword>